<dbReference type="GO" id="GO:0042147">
    <property type="term" value="P:retrograde transport, endosome to Golgi"/>
    <property type="evidence" value="ECO:0007669"/>
    <property type="project" value="InterPro"/>
</dbReference>
<dbReference type="InterPro" id="IPR039766">
    <property type="entry name" value="Vps53"/>
</dbReference>
<evidence type="ECO:0000313" key="4">
    <source>
        <dbReference type="Proteomes" id="UP000242450"/>
    </source>
</evidence>
<dbReference type="AlphaFoldDB" id="A0A212D772"/>
<evidence type="ECO:0000259" key="2">
    <source>
        <dbReference type="Pfam" id="PF04100"/>
    </source>
</evidence>
<feature type="non-terminal residue" evidence="3">
    <location>
        <position position="107"/>
    </location>
</feature>
<dbReference type="PANTHER" id="PTHR12820:SF0">
    <property type="entry name" value="VACUOLAR PROTEIN SORTING-ASSOCIATED PROTEIN 53 HOMOLOG"/>
    <property type="match status" value="1"/>
</dbReference>
<evidence type="ECO:0000256" key="1">
    <source>
        <dbReference type="SAM" id="Coils"/>
    </source>
</evidence>
<dbReference type="PANTHER" id="PTHR12820">
    <property type="entry name" value="VACUOLAR SORTING PROTEIN 53"/>
    <property type="match status" value="1"/>
</dbReference>
<comment type="caution">
    <text evidence="3">The sequence shown here is derived from an EMBL/GenBank/DDBJ whole genome shotgun (WGS) entry which is preliminary data.</text>
</comment>
<dbReference type="GO" id="GO:0005829">
    <property type="term" value="C:cytosol"/>
    <property type="evidence" value="ECO:0007669"/>
    <property type="project" value="GOC"/>
</dbReference>
<dbReference type="EMBL" id="MKHE01000005">
    <property type="protein sequence ID" value="OWK14042.1"/>
    <property type="molecule type" value="Genomic_DNA"/>
</dbReference>
<dbReference type="GO" id="GO:0000938">
    <property type="term" value="C:GARP complex"/>
    <property type="evidence" value="ECO:0007669"/>
    <property type="project" value="InterPro"/>
</dbReference>
<dbReference type="Pfam" id="PF04100">
    <property type="entry name" value="Vps53_N"/>
    <property type="match status" value="1"/>
</dbReference>
<gene>
    <name evidence="3" type="ORF">Celaphus_00000819</name>
</gene>
<feature type="domain" description="Vps53 N-terminal" evidence="2">
    <location>
        <begin position="1"/>
        <end position="107"/>
    </location>
</feature>
<dbReference type="OrthoDB" id="10261632at2759"/>
<proteinExistence type="predicted"/>
<organism evidence="3 4">
    <name type="scientific">Cervus elaphus hippelaphus</name>
    <name type="common">European red deer</name>
    <dbReference type="NCBI Taxonomy" id="46360"/>
    <lineage>
        <taxon>Eukaryota</taxon>
        <taxon>Metazoa</taxon>
        <taxon>Chordata</taxon>
        <taxon>Craniata</taxon>
        <taxon>Vertebrata</taxon>
        <taxon>Euteleostomi</taxon>
        <taxon>Mammalia</taxon>
        <taxon>Eutheria</taxon>
        <taxon>Laurasiatheria</taxon>
        <taxon>Artiodactyla</taxon>
        <taxon>Ruminantia</taxon>
        <taxon>Pecora</taxon>
        <taxon>Cervidae</taxon>
        <taxon>Cervinae</taxon>
        <taxon>Cervus</taxon>
    </lineage>
</organism>
<name>A0A212D772_CEREH</name>
<accession>A0A212D772</accession>
<evidence type="ECO:0000313" key="3">
    <source>
        <dbReference type="EMBL" id="OWK14042.1"/>
    </source>
</evidence>
<feature type="non-terminal residue" evidence="3">
    <location>
        <position position="1"/>
    </location>
</feature>
<dbReference type="InterPro" id="IPR007234">
    <property type="entry name" value="Vps53_N"/>
</dbReference>
<keyword evidence="4" id="KW-1185">Reference proteome</keyword>
<protein>
    <submittedName>
        <fullName evidence="3">VPS53</fullName>
    </submittedName>
</protein>
<feature type="coiled-coil region" evidence="1">
    <location>
        <begin position="2"/>
        <end position="43"/>
    </location>
</feature>
<sequence length="107" mass="12291">ALEEAQKAIQQLFGKIKDIKDKAEKSEQMVKEITRDIKQLDHAKRHLTTSITTLNHLHMLAGGVDSLEAMTRRRQYGEVANLLQGVMNVLEHFHKYMGIPQIRQLSE</sequence>
<keyword evidence="1" id="KW-0175">Coiled coil</keyword>
<reference evidence="3 4" key="1">
    <citation type="journal article" date="2018" name="Mol. Genet. Genomics">
        <title>The red deer Cervus elaphus genome CerEla1.0: sequencing, annotating, genes, and chromosomes.</title>
        <authorList>
            <person name="Bana N.A."/>
            <person name="Nyiri A."/>
            <person name="Nagy J."/>
            <person name="Frank K."/>
            <person name="Nagy T."/>
            <person name="Steger V."/>
            <person name="Schiller M."/>
            <person name="Lakatos P."/>
            <person name="Sugar L."/>
            <person name="Horn P."/>
            <person name="Barta E."/>
            <person name="Orosz L."/>
        </authorList>
    </citation>
    <scope>NUCLEOTIDE SEQUENCE [LARGE SCALE GENOMIC DNA]</scope>
    <source>
        <strain evidence="3">Hungarian</strain>
    </source>
</reference>
<dbReference type="Proteomes" id="UP000242450">
    <property type="component" value="Chromosome 5"/>
</dbReference>